<feature type="transmembrane region" description="Helical" evidence="5">
    <location>
        <begin position="193"/>
        <end position="217"/>
    </location>
</feature>
<accession>A0A5C1AAJ2</accession>
<evidence type="ECO:0000256" key="4">
    <source>
        <dbReference type="ARBA" id="ARBA00023163"/>
    </source>
</evidence>
<dbReference type="InterPro" id="IPR013324">
    <property type="entry name" value="RNA_pol_sigma_r3/r4-like"/>
</dbReference>
<gene>
    <name evidence="8" type="ORF">PX52LOC_02514</name>
</gene>
<dbReference type="NCBIfam" id="TIGR02937">
    <property type="entry name" value="sigma70-ECF"/>
    <property type="match status" value="1"/>
</dbReference>
<evidence type="ECO:0000313" key="8">
    <source>
        <dbReference type="EMBL" id="QEL15585.1"/>
    </source>
</evidence>
<dbReference type="SUPFAM" id="SSF88946">
    <property type="entry name" value="Sigma2 domain of RNA polymerase sigma factors"/>
    <property type="match status" value="1"/>
</dbReference>
<reference evidence="9" key="1">
    <citation type="submission" date="2019-08" db="EMBL/GenBank/DDBJ databases">
        <title>Limnoglobus roseus gen. nov., sp. nov., a novel freshwater planctomycete with a giant genome from the family Gemmataceae.</title>
        <authorList>
            <person name="Kulichevskaya I.S."/>
            <person name="Naumoff D.G."/>
            <person name="Miroshnikov K."/>
            <person name="Ivanova A."/>
            <person name="Philippov D.A."/>
            <person name="Hakobyan A."/>
            <person name="Rijpstra I.C."/>
            <person name="Sinninghe Damste J.S."/>
            <person name="Liesack W."/>
            <person name="Dedysh S.N."/>
        </authorList>
    </citation>
    <scope>NUCLEOTIDE SEQUENCE [LARGE SCALE GENOMIC DNA]</scope>
    <source>
        <strain evidence="9">PX52</strain>
    </source>
</reference>
<dbReference type="InterPro" id="IPR014284">
    <property type="entry name" value="RNA_pol_sigma-70_dom"/>
</dbReference>
<protein>
    <submittedName>
        <fullName evidence="8">Secretory protein</fullName>
    </submittedName>
</protein>
<dbReference type="GO" id="GO:0006352">
    <property type="term" value="P:DNA-templated transcription initiation"/>
    <property type="evidence" value="ECO:0007669"/>
    <property type="project" value="InterPro"/>
</dbReference>
<keyword evidence="5" id="KW-0812">Transmembrane</keyword>
<dbReference type="EMBL" id="CP042425">
    <property type="protein sequence ID" value="QEL15585.1"/>
    <property type="molecule type" value="Genomic_DNA"/>
</dbReference>
<dbReference type="InterPro" id="IPR007541">
    <property type="entry name" value="Uncharacterised_BSP"/>
</dbReference>
<keyword evidence="5" id="KW-0472">Membrane</keyword>
<feature type="domain" description="RNA polymerase sigma factor 70 region 4 type 2" evidence="7">
    <location>
        <begin position="134"/>
        <end position="184"/>
    </location>
</feature>
<feature type="transmembrane region" description="Helical" evidence="5">
    <location>
        <begin position="258"/>
        <end position="278"/>
    </location>
</feature>
<dbReference type="InterPro" id="IPR007627">
    <property type="entry name" value="RNA_pol_sigma70_r2"/>
</dbReference>
<dbReference type="RefSeq" id="WP_149110386.1">
    <property type="nucleotide sequence ID" value="NZ_CP042425.1"/>
</dbReference>
<dbReference type="PANTHER" id="PTHR43133:SF51">
    <property type="entry name" value="RNA POLYMERASE SIGMA FACTOR"/>
    <property type="match status" value="1"/>
</dbReference>
<dbReference type="SUPFAM" id="SSF88659">
    <property type="entry name" value="Sigma3 and sigma4 domains of RNA polymerase sigma factors"/>
    <property type="match status" value="1"/>
</dbReference>
<dbReference type="SUPFAM" id="SSF49785">
    <property type="entry name" value="Galactose-binding domain-like"/>
    <property type="match status" value="1"/>
</dbReference>
<feature type="domain" description="RNA polymerase sigma-70 region 2" evidence="6">
    <location>
        <begin position="40"/>
        <end position="105"/>
    </location>
</feature>
<dbReference type="OrthoDB" id="244784at2"/>
<dbReference type="InterPro" id="IPR039425">
    <property type="entry name" value="RNA_pol_sigma-70-like"/>
</dbReference>
<dbReference type="InterPro" id="IPR013249">
    <property type="entry name" value="RNA_pol_sigma70_r4_t2"/>
</dbReference>
<dbReference type="GO" id="GO:0003677">
    <property type="term" value="F:DNA binding"/>
    <property type="evidence" value="ECO:0007669"/>
    <property type="project" value="InterPro"/>
</dbReference>
<dbReference type="AlphaFoldDB" id="A0A5C1AAJ2"/>
<keyword evidence="2" id="KW-0805">Transcription regulation</keyword>
<dbReference type="PANTHER" id="PTHR43133">
    <property type="entry name" value="RNA POLYMERASE ECF-TYPE SIGMA FACTO"/>
    <property type="match status" value="1"/>
</dbReference>
<dbReference type="InterPro" id="IPR008979">
    <property type="entry name" value="Galactose-bd-like_sf"/>
</dbReference>
<evidence type="ECO:0000259" key="7">
    <source>
        <dbReference type="Pfam" id="PF08281"/>
    </source>
</evidence>
<comment type="similarity">
    <text evidence="1">Belongs to the sigma-70 factor family. ECF subfamily.</text>
</comment>
<dbReference type="Proteomes" id="UP000324974">
    <property type="component" value="Chromosome"/>
</dbReference>
<dbReference type="InterPro" id="IPR036388">
    <property type="entry name" value="WH-like_DNA-bd_sf"/>
</dbReference>
<evidence type="ECO:0000259" key="6">
    <source>
        <dbReference type="Pfam" id="PF04542"/>
    </source>
</evidence>
<dbReference type="Gene3D" id="1.10.10.10">
    <property type="entry name" value="Winged helix-like DNA-binding domain superfamily/Winged helix DNA-binding domain"/>
    <property type="match status" value="1"/>
</dbReference>
<keyword evidence="5" id="KW-1133">Transmembrane helix</keyword>
<dbReference type="CDD" id="cd06171">
    <property type="entry name" value="Sigma70_r4"/>
    <property type="match status" value="1"/>
</dbReference>
<dbReference type="Gene3D" id="1.10.1740.10">
    <property type="match status" value="1"/>
</dbReference>
<sequence>MSNGQQQLNPAAADGYVTDGELLHRFGVDNNAAAFAAVLDRHGPMVLRVCQRVLEAREDAEDAFQATFLVLARKVKAVTWRESIGTWLYETAFRLSREVRRNRTRRKIRDARSPIRPNGDALAEVTGRELLATIDEEILALPEEYREPLLLCCMEGMSGDEVARQLSCSASTVKRRLHHARELLHARLVKRGVVLSLAGMTVLLASGSAAAGVPVALASNTTAAAASFGSGAPVASGLVSPAALALAGQSLAVAAAKVKILVGLLVVSGCIGTAAFFADSFGRAGTKMVPAQVARSAPRDDTALNAVLASVRTTLPSRDGFIRQYAFDGNPLSCFMSATRPGAADHFTITFDAPVAVKSLRIQTGDPTGHGFLTNGQLEVSDDGREFQPLGRFESGEAVANPNGRTVTAVRVRVTAPEPHALLIREITIDSAPAVAVFRYPVEFVVDATDAPALTEWAGRAARACEQFYPVICDELASDGFVPPPRVLLSVRWDADALVSTSGNRITASAGYFQANPSDVGAVVHATSFVVQAYGGRATPGWLVHGVADYVRFFKFEKNSLERPDPATARYDGDSRETADFLNYVTETYDLSLVRRLNDALRSGHYSADVWKEYTGKSLPELDAEWHRNLGR</sequence>
<evidence type="ECO:0000256" key="1">
    <source>
        <dbReference type="ARBA" id="ARBA00010641"/>
    </source>
</evidence>
<organism evidence="8 9">
    <name type="scientific">Limnoglobus roseus</name>
    <dbReference type="NCBI Taxonomy" id="2598579"/>
    <lineage>
        <taxon>Bacteria</taxon>
        <taxon>Pseudomonadati</taxon>
        <taxon>Planctomycetota</taxon>
        <taxon>Planctomycetia</taxon>
        <taxon>Gemmatales</taxon>
        <taxon>Gemmataceae</taxon>
        <taxon>Limnoglobus</taxon>
    </lineage>
</organism>
<dbReference type="KEGG" id="lrs:PX52LOC_02514"/>
<dbReference type="Pfam" id="PF04542">
    <property type="entry name" value="Sigma70_r2"/>
    <property type="match status" value="1"/>
</dbReference>
<feature type="transmembrane region" description="Helical" evidence="5">
    <location>
        <begin position="223"/>
        <end position="246"/>
    </location>
</feature>
<dbReference type="Pfam" id="PF04450">
    <property type="entry name" value="BSP"/>
    <property type="match status" value="1"/>
</dbReference>
<proteinExistence type="inferred from homology"/>
<dbReference type="InterPro" id="IPR013325">
    <property type="entry name" value="RNA_pol_sigma_r2"/>
</dbReference>
<evidence type="ECO:0000256" key="3">
    <source>
        <dbReference type="ARBA" id="ARBA00023082"/>
    </source>
</evidence>
<evidence type="ECO:0000313" key="9">
    <source>
        <dbReference type="Proteomes" id="UP000324974"/>
    </source>
</evidence>
<keyword evidence="4" id="KW-0804">Transcription</keyword>
<dbReference type="GO" id="GO:0016987">
    <property type="term" value="F:sigma factor activity"/>
    <property type="evidence" value="ECO:0007669"/>
    <property type="project" value="UniProtKB-KW"/>
</dbReference>
<evidence type="ECO:0000256" key="5">
    <source>
        <dbReference type="SAM" id="Phobius"/>
    </source>
</evidence>
<evidence type="ECO:0000256" key="2">
    <source>
        <dbReference type="ARBA" id="ARBA00023015"/>
    </source>
</evidence>
<name>A0A5C1AAJ2_9BACT</name>
<dbReference type="Gene3D" id="2.60.120.260">
    <property type="entry name" value="Galactose-binding domain-like"/>
    <property type="match status" value="1"/>
</dbReference>
<keyword evidence="9" id="KW-1185">Reference proteome</keyword>
<dbReference type="Pfam" id="PF08281">
    <property type="entry name" value="Sigma70_r4_2"/>
    <property type="match status" value="1"/>
</dbReference>
<keyword evidence="3" id="KW-0731">Sigma factor</keyword>